<keyword evidence="2" id="KW-1185">Reference proteome</keyword>
<evidence type="ECO:0008006" key="3">
    <source>
        <dbReference type="Google" id="ProtNLM"/>
    </source>
</evidence>
<evidence type="ECO:0000313" key="1">
    <source>
        <dbReference type="EMBL" id="GBC62298.1"/>
    </source>
</evidence>
<sequence length="171" mass="19467">MIQRYFIVEGESDQFLLKKLLPSQVVSTTKFIIGGGYAAAISKARSVLVSTELPVILALDSDTTDRQTVEEKKDYLFQILSQVSAPEKFHIFLFVPEIEGLFFENRLLAEKIFDRIPEYAALRPKKTLTELFETDSLRVAQNRLESRLTGPIIEQLRESGTIKDIICKINI</sequence>
<gene>
    <name evidence="1" type="ORF">DENIS_3267</name>
</gene>
<dbReference type="RefSeq" id="WP_124329482.1">
    <property type="nucleotide sequence ID" value="NZ_BEXT01000001.1"/>
</dbReference>
<dbReference type="OrthoDB" id="529338at2"/>
<name>A0A401FZB6_9BACT</name>
<comment type="caution">
    <text evidence="1">The sequence shown here is derived from an EMBL/GenBank/DDBJ whole genome shotgun (WGS) entry which is preliminary data.</text>
</comment>
<evidence type="ECO:0000313" key="2">
    <source>
        <dbReference type="Proteomes" id="UP000288096"/>
    </source>
</evidence>
<protein>
    <recommendedName>
        <fullName evidence="3">DUF4435 domain-containing protein</fullName>
    </recommendedName>
</protein>
<dbReference type="AlphaFoldDB" id="A0A401FZB6"/>
<dbReference type="Proteomes" id="UP000288096">
    <property type="component" value="Unassembled WGS sequence"/>
</dbReference>
<reference evidence="2" key="1">
    <citation type="submission" date="2017-11" db="EMBL/GenBank/DDBJ databases">
        <authorList>
            <person name="Watanabe M."/>
            <person name="Kojima H."/>
        </authorList>
    </citation>
    <scope>NUCLEOTIDE SEQUENCE [LARGE SCALE GENOMIC DNA]</scope>
    <source>
        <strain evidence="2">Tokyo 01</strain>
    </source>
</reference>
<dbReference type="EMBL" id="BEXT01000001">
    <property type="protein sequence ID" value="GBC62298.1"/>
    <property type="molecule type" value="Genomic_DNA"/>
</dbReference>
<organism evidence="1 2">
    <name type="scientific">Desulfonema ishimotonii</name>
    <dbReference type="NCBI Taxonomy" id="45657"/>
    <lineage>
        <taxon>Bacteria</taxon>
        <taxon>Pseudomonadati</taxon>
        <taxon>Thermodesulfobacteriota</taxon>
        <taxon>Desulfobacteria</taxon>
        <taxon>Desulfobacterales</taxon>
        <taxon>Desulfococcaceae</taxon>
        <taxon>Desulfonema</taxon>
    </lineage>
</organism>
<reference evidence="2" key="2">
    <citation type="submission" date="2019-01" db="EMBL/GenBank/DDBJ databases">
        <title>Genome sequence of Desulfonema ishimotonii strain Tokyo 01.</title>
        <authorList>
            <person name="Fukui M."/>
        </authorList>
    </citation>
    <scope>NUCLEOTIDE SEQUENCE [LARGE SCALE GENOMIC DNA]</scope>
    <source>
        <strain evidence="2">Tokyo 01</strain>
    </source>
</reference>
<proteinExistence type="predicted"/>
<accession>A0A401FZB6</accession>